<keyword evidence="2" id="KW-1185">Reference proteome</keyword>
<reference evidence="1 2" key="1">
    <citation type="journal article" date="2022" name="Plant J.">
        <title>Chromosome-level genome of Camellia lanceoleosa provides a valuable resource for understanding genome evolution and self-incompatibility.</title>
        <authorList>
            <person name="Gong W."/>
            <person name="Xiao S."/>
            <person name="Wang L."/>
            <person name="Liao Z."/>
            <person name="Chang Y."/>
            <person name="Mo W."/>
            <person name="Hu G."/>
            <person name="Li W."/>
            <person name="Zhao G."/>
            <person name="Zhu H."/>
            <person name="Hu X."/>
            <person name="Ji K."/>
            <person name="Xiang X."/>
            <person name="Song Q."/>
            <person name="Yuan D."/>
            <person name="Jin S."/>
            <person name="Zhang L."/>
        </authorList>
    </citation>
    <scope>NUCLEOTIDE SEQUENCE [LARGE SCALE GENOMIC DNA]</scope>
    <source>
        <strain evidence="1">SQ_2022a</strain>
    </source>
</reference>
<gene>
    <name evidence="1" type="ORF">LOK49_LG09G01581</name>
</gene>
<dbReference type="EMBL" id="CM045765">
    <property type="protein sequence ID" value="KAI8001089.1"/>
    <property type="molecule type" value="Genomic_DNA"/>
</dbReference>
<dbReference type="Proteomes" id="UP001060215">
    <property type="component" value="Chromosome 8"/>
</dbReference>
<proteinExistence type="predicted"/>
<evidence type="ECO:0000313" key="1">
    <source>
        <dbReference type="EMBL" id="KAI8001089.1"/>
    </source>
</evidence>
<organism evidence="1 2">
    <name type="scientific">Camellia lanceoleosa</name>
    <dbReference type="NCBI Taxonomy" id="1840588"/>
    <lineage>
        <taxon>Eukaryota</taxon>
        <taxon>Viridiplantae</taxon>
        <taxon>Streptophyta</taxon>
        <taxon>Embryophyta</taxon>
        <taxon>Tracheophyta</taxon>
        <taxon>Spermatophyta</taxon>
        <taxon>Magnoliopsida</taxon>
        <taxon>eudicotyledons</taxon>
        <taxon>Gunneridae</taxon>
        <taxon>Pentapetalae</taxon>
        <taxon>asterids</taxon>
        <taxon>Ericales</taxon>
        <taxon>Theaceae</taxon>
        <taxon>Camellia</taxon>
    </lineage>
</organism>
<protein>
    <submittedName>
        <fullName evidence="1">Uncharacterized protein</fullName>
    </submittedName>
</protein>
<accession>A0ACC0GKL1</accession>
<comment type="caution">
    <text evidence="1">The sequence shown here is derived from an EMBL/GenBank/DDBJ whole genome shotgun (WGS) entry which is preliminary data.</text>
</comment>
<name>A0ACC0GKL1_9ERIC</name>
<evidence type="ECO:0000313" key="2">
    <source>
        <dbReference type="Proteomes" id="UP001060215"/>
    </source>
</evidence>
<sequence length="155" mass="17527">MSEENQALQRQLLQKRAKELSLQIGGEWDDSLQSKEQIEANLLGNLDKADPELIKKFDELQIPVSEQKRLANVVVDGVLDSVCIVITHRKELEKVGVIFCSISEAIREYPDLVIETGQFERTLIVADDRSFVEYLEGCTAPSYDRNQLHAAVVEL</sequence>